<evidence type="ECO:0000313" key="7">
    <source>
        <dbReference type="Proteomes" id="UP000551501"/>
    </source>
</evidence>
<dbReference type="GO" id="GO:0000976">
    <property type="term" value="F:transcription cis-regulatory region binding"/>
    <property type="evidence" value="ECO:0007669"/>
    <property type="project" value="TreeGrafter"/>
</dbReference>
<dbReference type="Proteomes" id="UP000551501">
    <property type="component" value="Unassembled WGS sequence"/>
</dbReference>
<feature type="DNA-binding region" description="H-T-H motif" evidence="4">
    <location>
        <begin position="45"/>
        <end position="64"/>
    </location>
</feature>
<keyword evidence="3" id="KW-0804">Transcription</keyword>
<comment type="caution">
    <text evidence="6">The sequence shown here is derived from an EMBL/GenBank/DDBJ whole genome shotgun (WGS) entry which is preliminary data.</text>
</comment>
<keyword evidence="1" id="KW-0805">Transcription regulation</keyword>
<feature type="domain" description="HTH tetR-type" evidence="5">
    <location>
        <begin position="24"/>
        <end position="82"/>
    </location>
</feature>
<evidence type="ECO:0000256" key="3">
    <source>
        <dbReference type="ARBA" id="ARBA00023163"/>
    </source>
</evidence>
<evidence type="ECO:0000256" key="4">
    <source>
        <dbReference type="PROSITE-ProRule" id="PRU00335"/>
    </source>
</evidence>
<gene>
    <name evidence="6" type="ORF">BKA16_000382</name>
</gene>
<dbReference type="PROSITE" id="PS50977">
    <property type="entry name" value="HTH_TETR_2"/>
    <property type="match status" value="1"/>
</dbReference>
<keyword evidence="7" id="KW-1185">Reference proteome</keyword>
<evidence type="ECO:0000256" key="1">
    <source>
        <dbReference type="ARBA" id="ARBA00023015"/>
    </source>
</evidence>
<dbReference type="EMBL" id="JACIFP010000001">
    <property type="protein sequence ID" value="MBB4133830.1"/>
    <property type="molecule type" value="Genomic_DNA"/>
</dbReference>
<name>A0A840F0E1_9ACTN</name>
<dbReference type="RefSeq" id="WP_183368971.1">
    <property type="nucleotide sequence ID" value="NZ_BAABHL010000045.1"/>
</dbReference>
<evidence type="ECO:0000256" key="2">
    <source>
        <dbReference type="ARBA" id="ARBA00023125"/>
    </source>
</evidence>
<dbReference type="Gene3D" id="1.10.357.10">
    <property type="entry name" value="Tetracycline Repressor, domain 2"/>
    <property type="match status" value="1"/>
</dbReference>
<protein>
    <submittedName>
        <fullName evidence="6">AcrR family transcriptional regulator</fullName>
    </submittedName>
</protein>
<dbReference type="AlphaFoldDB" id="A0A840F0E1"/>
<organism evidence="6 7">
    <name type="scientific">Gordonia humi</name>
    <dbReference type="NCBI Taxonomy" id="686429"/>
    <lineage>
        <taxon>Bacteria</taxon>
        <taxon>Bacillati</taxon>
        <taxon>Actinomycetota</taxon>
        <taxon>Actinomycetes</taxon>
        <taxon>Mycobacteriales</taxon>
        <taxon>Gordoniaceae</taxon>
        <taxon>Gordonia</taxon>
    </lineage>
</organism>
<dbReference type="SUPFAM" id="SSF46689">
    <property type="entry name" value="Homeodomain-like"/>
    <property type="match status" value="1"/>
</dbReference>
<evidence type="ECO:0000259" key="5">
    <source>
        <dbReference type="PROSITE" id="PS50977"/>
    </source>
</evidence>
<dbReference type="InterPro" id="IPR009057">
    <property type="entry name" value="Homeodomain-like_sf"/>
</dbReference>
<keyword evidence="2 4" id="KW-0238">DNA-binding</keyword>
<dbReference type="Pfam" id="PF00440">
    <property type="entry name" value="TetR_N"/>
    <property type="match status" value="1"/>
</dbReference>
<dbReference type="PANTHER" id="PTHR30055">
    <property type="entry name" value="HTH-TYPE TRANSCRIPTIONAL REGULATOR RUTR"/>
    <property type="match status" value="1"/>
</dbReference>
<dbReference type="InterPro" id="IPR050109">
    <property type="entry name" value="HTH-type_TetR-like_transc_reg"/>
</dbReference>
<dbReference type="PANTHER" id="PTHR30055:SF234">
    <property type="entry name" value="HTH-TYPE TRANSCRIPTIONAL REGULATOR BETI"/>
    <property type="match status" value="1"/>
</dbReference>
<reference evidence="6 7" key="1">
    <citation type="submission" date="2020-08" db="EMBL/GenBank/DDBJ databases">
        <title>Sequencing the genomes of 1000 actinobacteria strains.</title>
        <authorList>
            <person name="Klenk H.-P."/>
        </authorList>
    </citation>
    <scope>NUCLEOTIDE SEQUENCE [LARGE SCALE GENOMIC DNA]</scope>
    <source>
        <strain evidence="6 7">DSM 45298</strain>
    </source>
</reference>
<proteinExistence type="predicted"/>
<sequence>MQVRTSQTEAAVQRGLSRRRATAEDEVARLIAAGRKLFGGAGDPRIADIVAMAGVSLEAFYRYFGSKSAFIAAVADDGTSRVVTYVRHKTEGADTPEQKLRAVVDAVMRQAASPELAAASRNLLGTRSDSTSVLTFRGEIADLLSPVLGGLGSTDAPRDARIAATAVIGAVEDHIWSDTRPTSDDIDRLVDFIARAVRR</sequence>
<dbReference type="InterPro" id="IPR001647">
    <property type="entry name" value="HTH_TetR"/>
</dbReference>
<accession>A0A840F0E1</accession>
<evidence type="ECO:0000313" key="6">
    <source>
        <dbReference type="EMBL" id="MBB4133830.1"/>
    </source>
</evidence>
<dbReference type="GO" id="GO:0003700">
    <property type="term" value="F:DNA-binding transcription factor activity"/>
    <property type="evidence" value="ECO:0007669"/>
    <property type="project" value="TreeGrafter"/>
</dbReference>